<keyword evidence="3" id="KW-0186">Copper</keyword>
<dbReference type="AlphaFoldDB" id="A0A9X4QRH5"/>
<dbReference type="SUPFAM" id="SSF49503">
    <property type="entry name" value="Cupredoxins"/>
    <property type="match status" value="1"/>
</dbReference>
<evidence type="ECO:0000256" key="1">
    <source>
        <dbReference type="ARBA" id="ARBA00004196"/>
    </source>
</evidence>
<dbReference type="Gene3D" id="2.60.40.420">
    <property type="entry name" value="Cupredoxins - blue copper proteins"/>
    <property type="match status" value="1"/>
</dbReference>
<feature type="region of interest" description="Disordered" evidence="4">
    <location>
        <begin position="1"/>
        <end position="40"/>
    </location>
</feature>
<evidence type="ECO:0000259" key="5">
    <source>
        <dbReference type="Pfam" id="PF13473"/>
    </source>
</evidence>
<name>A0A9X4QRH5_9BACL</name>
<feature type="domain" description="EfeO-type cupredoxin-like" evidence="5">
    <location>
        <begin position="38"/>
        <end position="124"/>
    </location>
</feature>
<evidence type="ECO:0000256" key="3">
    <source>
        <dbReference type="ARBA" id="ARBA00023008"/>
    </source>
</evidence>
<organism evidence="6 7">
    <name type="scientific">Cohnella rhizosphaerae</name>
    <dbReference type="NCBI Taxonomy" id="1457232"/>
    <lineage>
        <taxon>Bacteria</taxon>
        <taxon>Bacillati</taxon>
        <taxon>Bacillota</taxon>
        <taxon>Bacilli</taxon>
        <taxon>Bacillales</taxon>
        <taxon>Paenibacillaceae</taxon>
        <taxon>Cohnella</taxon>
    </lineage>
</organism>
<gene>
    <name evidence="6" type="ORF">OMP40_01640</name>
</gene>
<dbReference type="EMBL" id="JAPDIA010000001">
    <property type="protein sequence ID" value="MDG0808258.1"/>
    <property type="molecule type" value="Genomic_DNA"/>
</dbReference>
<dbReference type="InterPro" id="IPR028096">
    <property type="entry name" value="EfeO_Cupredoxin"/>
</dbReference>
<dbReference type="InterPro" id="IPR051403">
    <property type="entry name" value="NosZ/Cyto_c_oxidase_sub2"/>
</dbReference>
<evidence type="ECO:0000313" key="7">
    <source>
        <dbReference type="Proteomes" id="UP001153404"/>
    </source>
</evidence>
<protein>
    <submittedName>
        <fullName evidence="6">Cupredoxin domain-containing protein</fullName>
    </submittedName>
</protein>
<dbReference type="GO" id="GO:0030313">
    <property type="term" value="C:cell envelope"/>
    <property type="evidence" value="ECO:0007669"/>
    <property type="project" value="UniProtKB-SubCell"/>
</dbReference>
<keyword evidence="7" id="KW-1185">Reference proteome</keyword>
<evidence type="ECO:0000256" key="4">
    <source>
        <dbReference type="SAM" id="MobiDB-lite"/>
    </source>
</evidence>
<comment type="caution">
    <text evidence="6">The sequence shown here is derived from an EMBL/GenBank/DDBJ whole genome shotgun (WGS) entry which is preliminary data.</text>
</comment>
<feature type="compositionally biased region" description="Low complexity" evidence="4">
    <location>
        <begin position="1"/>
        <end position="33"/>
    </location>
</feature>
<dbReference type="InterPro" id="IPR008972">
    <property type="entry name" value="Cupredoxin"/>
</dbReference>
<dbReference type="PANTHER" id="PTHR42838">
    <property type="entry name" value="CYTOCHROME C OXIDASE SUBUNIT II"/>
    <property type="match status" value="1"/>
</dbReference>
<proteinExistence type="predicted"/>
<sequence length="125" mass="12796">MLSACGNNGNDNAASSSDAPASASSSASAPASGGASGGTTQEITVHAKNFEFDKKEIKLHVGDTVKLTLENTDGVHGLEVPDFNVNIKNGETATFTVDKAGTYDFNCSVQCGSGHDNMTGQIIVE</sequence>
<dbReference type="RefSeq" id="WP_277528629.1">
    <property type="nucleotide sequence ID" value="NZ_JAPDIA010000001.1"/>
</dbReference>
<comment type="subcellular location">
    <subcellularLocation>
        <location evidence="1">Cell envelope</location>
    </subcellularLocation>
</comment>
<accession>A0A9X4QRH5</accession>
<evidence type="ECO:0000256" key="2">
    <source>
        <dbReference type="ARBA" id="ARBA00022723"/>
    </source>
</evidence>
<dbReference type="GO" id="GO:0046872">
    <property type="term" value="F:metal ion binding"/>
    <property type="evidence" value="ECO:0007669"/>
    <property type="project" value="UniProtKB-KW"/>
</dbReference>
<reference evidence="6" key="1">
    <citation type="submission" date="2022-10" db="EMBL/GenBank/DDBJ databases">
        <title>Comparative genomic analysis of Cohnella hashimotonis sp. nov., isolated from the International Space Station.</title>
        <authorList>
            <person name="Simpson A."/>
            <person name="Venkateswaran K."/>
        </authorList>
    </citation>
    <scope>NUCLEOTIDE SEQUENCE</scope>
    <source>
        <strain evidence="6">DSM 28161</strain>
    </source>
</reference>
<keyword evidence="2" id="KW-0479">Metal-binding</keyword>
<dbReference type="Pfam" id="PF13473">
    <property type="entry name" value="Cupredoxin_1"/>
    <property type="match status" value="1"/>
</dbReference>
<dbReference type="PANTHER" id="PTHR42838:SF2">
    <property type="entry name" value="NITROUS-OXIDE REDUCTASE"/>
    <property type="match status" value="1"/>
</dbReference>
<evidence type="ECO:0000313" key="6">
    <source>
        <dbReference type="EMBL" id="MDG0808258.1"/>
    </source>
</evidence>
<dbReference type="Proteomes" id="UP001153404">
    <property type="component" value="Unassembled WGS sequence"/>
</dbReference>